<evidence type="ECO:0000256" key="1">
    <source>
        <dbReference type="ARBA" id="ARBA00022741"/>
    </source>
</evidence>
<dbReference type="CDD" id="cd00154">
    <property type="entry name" value="Rab"/>
    <property type="match status" value="1"/>
</dbReference>
<accession>A0A9Q0LJ54</accession>
<organism evidence="3 4">
    <name type="scientific">Anaeramoeba ignava</name>
    <name type="common">Anaerobic marine amoeba</name>
    <dbReference type="NCBI Taxonomy" id="1746090"/>
    <lineage>
        <taxon>Eukaryota</taxon>
        <taxon>Metamonada</taxon>
        <taxon>Anaeramoebidae</taxon>
        <taxon>Anaeramoeba</taxon>
    </lineage>
</organism>
<dbReference type="InterPro" id="IPR005225">
    <property type="entry name" value="Small_GTP-bd"/>
</dbReference>
<dbReference type="InterPro" id="IPR001806">
    <property type="entry name" value="Small_GTPase"/>
</dbReference>
<dbReference type="InterPro" id="IPR027417">
    <property type="entry name" value="P-loop_NTPase"/>
</dbReference>
<dbReference type="GO" id="GO:0003924">
    <property type="term" value="F:GTPase activity"/>
    <property type="evidence" value="ECO:0007669"/>
    <property type="project" value="InterPro"/>
</dbReference>
<name>A0A9Q0LJ54_ANAIG</name>
<dbReference type="EMBL" id="JAPDFW010000070">
    <property type="protein sequence ID" value="KAJ5074346.1"/>
    <property type="molecule type" value="Genomic_DNA"/>
</dbReference>
<dbReference type="Proteomes" id="UP001149090">
    <property type="component" value="Unassembled WGS sequence"/>
</dbReference>
<dbReference type="OrthoDB" id="25896at2759"/>
<reference evidence="3" key="1">
    <citation type="submission" date="2022-10" db="EMBL/GenBank/DDBJ databases">
        <title>Novel sulphate-reducing endosymbionts in the free-living metamonad Anaeramoeba.</title>
        <authorList>
            <person name="Jerlstrom-Hultqvist J."/>
            <person name="Cepicka I."/>
            <person name="Gallot-Lavallee L."/>
            <person name="Salas-Leiva D."/>
            <person name="Curtis B.A."/>
            <person name="Zahonova K."/>
            <person name="Pipaliya S."/>
            <person name="Dacks J."/>
            <person name="Roger A.J."/>
        </authorList>
    </citation>
    <scope>NUCLEOTIDE SEQUENCE</scope>
    <source>
        <strain evidence="3">BMAN</strain>
    </source>
</reference>
<dbReference type="NCBIfam" id="TIGR00231">
    <property type="entry name" value="small_GTP"/>
    <property type="match status" value="1"/>
</dbReference>
<dbReference type="SMART" id="SM00175">
    <property type="entry name" value="RAB"/>
    <property type="match status" value="1"/>
</dbReference>
<dbReference type="GO" id="GO:0005525">
    <property type="term" value="F:GTP binding"/>
    <property type="evidence" value="ECO:0007669"/>
    <property type="project" value="InterPro"/>
</dbReference>
<evidence type="ECO:0000313" key="3">
    <source>
        <dbReference type="EMBL" id="KAJ5074346.1"/>
    </source>
</evidence>
<dbReference type="PANTHER" id="PTHR47978">
    <property type="match status" value="1"/>
</dbReference>
<dbReference type="Gene3D" id="3.40.50.300">
    <property type="entry name" value="P-loop containing nucleotide triphosphate hydrolases"/>
    <property type="match status" value="1"/>
</dbReference>
<comment type="caution">
    <text evidence="3">The sequence shown here is derived from an EMBL/GenBank/DDBJ whole genome shotgun (WGS) entry which is preliminary data.</text>
</comment>
<dbReference type="SMART" id="SM00174">
    <property type="entry name" value="RHO"/>
    <property type="match status" value="1"/>
</dbReference>
<feature type="region of interest" description="Disordered" evidence="2">
    <location>
        <begin position="182"/>
        <end position="207"/>
    </location>
</feature>
<dbReference type="PROSITE" id="PS51419">
    <property type="entry name" value="RAB"/>
    <property type="match status" value="1"/>
</dbReference>
<dbReference type="AlphaFoldDB" id="A0A9Q0LJ54"/>
<dbReference type="OMA" id="ESAEPNC"/>
<dbReference type="PROSITE" id="PS51421">
    <property type="entry name" value="RAS"/>
    <property type="match status" value="1"/>
</dbReference>
<keyword evidence="4" id="KW-1185">Reference proteome</keyword>
<sequence>MEINLKIIFLGESRAGKTCLMKRIIYNSFDEKEESTKPTNLSYNTKEYKSKTGADYFFGIWDTAGEEEFDSISTFYYRGAGCALIVYDITNRKSFEGISRFTEKLVLSSPDVFSILIGTKLDLVEDNITARVVTTEEGRRKANELHAKFLETSSKTGQNIAQLWEEVGEAYHSKFGKKPKEINEVDDPNRIKNLKTHPSSNKKTKCC</sequence>
<dbReference type="PROSITE" id="PS51420">
    <property type="entry name" value="RHO"/>
    <property type="match status" value="1"/>
</dbReference>
<evidence type="ECO:0000313" key="4">
    <source>
        <dbReference type="Proteomes" id="UP001149090"/>
    </source>
</evidence>
<dbReference type="PRINTS" id="PR00449">
    <property type="entry name" value="RASTRNSFRMNG"/>
</dbReference>
<keyword evidence="1" id="KW-0547">Nucleotide-binding</keyword>
<proteinExistence type="predicted"/>
<protein>
    <submittedName>
        <fullName evidence="3">Ras-related protein rab-5b-related</fullName>
    </submittedName>
</protein>
<dbReference type="SMART" id="SM00173">
    <property type="entry name" value="RAS"/>
    <property type="match status" value="1"/>
</dbReference>
<dbReference type="Pfam" id="PF00071">
    <property type="entry name" value="Ras"/>
    <property type="match status" value="1"/>
</dbReference>
<gene>
    <name evidence="3" type="ORF">M0811_00975</name>
</gene>
<dbReference type="SUPFAM" id="SSF52540">
    <property type="entry name" value="P-loop containing nucleoside triphosphate hydrolases"/>
    <property type="match status" value="1"/>
</dbReference>
<evidence type="ECO:0000256" key="2">
    <source>
        <dbReference type="SAM" id="MobiDB-lite"/>
    </source>
</evidence>
<dbReference type="FunFam" id="3.40.50.300:FF:001447">
    <property type="entry name" value="Ras-related protein Rab-1B"/>
    <property type="match status" value="1"/>
</dbReference>
<feature type="compositionally biased region" description="Basic residues" evidence="2">
    <location>
        <begin position="192"/>
        <end position="207"/>
    </location>
</feature>